<proteinExistence type="predicted"/>
<dbReference type="Gene3D" id="3.90.1750.20">
    <property type="entry name" value="Putative Large Serine Recombinase, Chain B, Domain 2"/>
    <property type="match status" value="1"/>
</dbReference>
<gene>
    <name evidence="5" type="ORF">ETAA1_17830</name>
</gene>
<evidence type="ECO:0000256" key="2">
    <source>
        <dbReference type="SAM" id="MobiDB-lite"/>
    </source>
</evidence>
<evidence type="ECO:0000256" key="1">
    <source>
        <dbReference type="SAM" id="Coils"/>
    </source>
</evidence>
<feature type="region of interest" description="Disordered" evidence="2">
    <location>
        <begin position="308"/>
        <end position="327"/>
    </location>
</feature>
<dbReference type="Pfam" id="PF07508">
    <property type="entry name" value="Recombinase"/>
    <property type="match status" value="1"/>
</dbReference>
<dbReference type="Gene3D" id="3.40.50.1390">
    <property type="entry name" value="Resolvase, N-terminal catalytic domain"/>
    <property type="match status" value="1"/>
</dbReference>
<keyword evidence="6" id="KW-1185">Reference proteome</keyword>
<dbReference type="GO" id="GO:0000150">
    <property type="term" value="F:DNA strand exchange activity"/>
    <property type="evidence" value="ECO:0007669"/>
    <property type="project" value="InterPro"/>
</dbReference>
<feature type="domain" description="Resolvase/invertase-type recombinase catalytic" evidence="3">
    <location>
        <begin position="64"/>
        <end position="130"/>
    </location>
</feature>
<feature type="coiled-coil region" evidence="1">
    <location>
        <begin position="472"/>
        <end position="499"/>
    </location>
</feature>
<evidence type="ECO:0000259" key="4">
    <source>
        <dbReference type="Pfam" id="PF07508"/>
    </source>
</evidence>
<dbReference type="InterPro" id="IPR050639">
    <property type="entry name" value="SSR_resolvase"/>
</dbReference>
<feature type="region of interest" description="Disordered" evidence="2">
    <location>
        <begin position="627"/>
        <end position="659"/>
    </location>
</feature>
<dbReference type="InterPro" id="IPR036162">
    <property type="entry name" value="Resolvase-like_N_sf"/>
</dbReference>
<sequence>MTKRPEKGRGLFYHRDSEAHSELAPPQYVEWARGEAARLGVSFSGTPEAITAMIARGQPADGDLYLDYGVSGNLLSRPGFDQFRERAASDPSVSHLFVSKRDRLGRPDNPLDSMLIEYQLRSAGLTIVLMGGKVLPAVGPGERIELADLLTSLIEYNESGKFRRDLAEKLIHAKIRLARGGFSIGGEPLYGFRRWLCAEDGTRKRQLEDHERVKLPGHHVLWLPTATEELAVVRRILDLIEATPAARVARILNAEGIPSPKAGHVRTRNGVKFETSGQWTQNTVRNIATHPLLIAVWEYGKRSEGDQLRFTKDGPRALGRGDYSPDGKLKTVANPADQIIRTPAKSDAVTTPEKFELVREVIAARGRHLKGKARTRGQSPNPLGGRIYDLTCGWLMYRYAKRGKWCYGCGLYQNSEARCCRHNTVQGETATRFVLDCLRQLVLTPSRLAKLKTRLGELADAERGDDPAQRQLDAVRTDLAGLRRKVQKAAENMALSETREERAAVAEVFLRLKDQESALERRLATHRPAPSRVDPQRQVEAALGALDRLAESLGAGAADWAAVGSAFARTNANLYLRFSEVVKGRKTFNVPAGGVVTFGSAAPPGPLYTGPTDRPIIRKMLAAGEPVTASPGRVTPGDSNAGQDVTGSANVQRGTRRCS</sequence>
<protein>
    <submittedName>
        <fullName evidence="5">Recombinase</fullName>
    </submittedName>
</protein>
<evidence type="ECO:0000259" key="3">
    <source>
        <dbReference type="Pfam" id="PF00239"/>
    </source>
</evidence>
<dbReference type="GO" id="GO:0003677">
    <property type="term" value="F:DNA binding"/>
    <property type="evidence" value="ECO:0007669"/>
    <property type="project" value="InterPro"/>
</dbReference>
<dbReference type="PANTHER" id="PTHR30461">
    <property type="entry name" value="DNA-INVERTASE FROM LAMBDOID PROPHAGE"/>
    <property type="match status" value="1"/>
</dbReference>
<dbReference type="InterPro" id="IPR006119">
    <property type="entry name" value="Resolv_N"/>
</dbReference>
<dbReference type="OrthoDB" id="234940at2"/>
<dbReference type="RefSeq" id="WP_145236436.1">
    <property type="nucleotide sequence ID" value="NZ_CP036273.1"/>
</dbReference>
<dbReference type="InterPro" id="IPR038109">
    <property type="entry name" value="DNA_bind_recomb_sf"/>
</dbReference>
<feature type="domain" description="Recombinase" evidence="4">
    <location>
        <begin position="228"/>
        <end position="363"/>
    </location>
</feature>
<name>A0A517XQQ9_9BACT</name>
<reference evidence="5 6" key="1">
    <citation type="submission" date="2019-02" db="EMBL/GenBank/DDBJ databases">
        <title>Deep-cultivation of Planctomycetes and their phenomic and genomic characterization uncovers novel biology.</title>
        <authorList>
            <person name="Wiegand S."/>
            <person name="Jogler M."/>
            <person name="Boedeker C."/>
            <person name="Pinto D."/>
            <person name="Vollmers J."/>
            <person name="Rivas-Marin E."/>
            <person name="Kohn T."/>
            <person name="Peeters S.H."/>
            <person name="Heuer A."/>
            <person name="Rast P."/>
            <person name="Oberbeckmann S."/>
            <person name="Bunk B."/>
            <person name="Jeske O."/>
            <person name="Meyerdierks A."/>
            <person name="Storesund J.E."/>
            <person name="Kallscheuer N."/>
            <person name="Luecker S."/>
            <person name="Lage O.M."/>
            <person name="Pohl T."/>
            <person name="Merkel B.J."/>
            <person name="Hornburger P."/>
            <person name="Mueller R.-W."/>
            <person name="Bruemmer F."/>
            <person name="Labrenz M."/>
            <person name="Spormann A.M."/>
            <person name="Op den Camp H."/>
            <person name="Overmann J."/>
            <person name="Amann R."/>
            <person name="Jetten M.S.M."/>
            <person name="Mascher T."/>
            <person name="Medema M.H."/>
            <person name="Devos D.P."/>
            <person name="Kaster A.-K."/>
            <person name="Ovreas L."/>
            <person name="Rohde M."/>
            <person name="Galperin M.Y."/>
            <person name="Jogler C."/>
        </authorList>
    </citation>
    <scope>NUCLEOTIDE SEQUENCE [LARGE SCALE GENOMIC DNA]</scope>
    <source>
        <strain evidence="5 6">ETA_A1</strain>
    </source>
</reference>
<feature type="compositionally biased region" description="Polar residues" evidence="2">
    <location>
        <begin position="637"/>
        <end position="653"/>
    </location>
</feature>
<dbReference type="EMBL" id="CP036273">
    <property type="protein sequence ID" value="QDU19845.1"/>
    <property type="molecule type" value="Genomic_DNA"/>
</dbReference>
<dbReference type="SUPFAM" id="SSF53041">
    <property type="entry name" value="Resolvase-like"/>
    <property type="match status" value="1"/>
</dbReference>
<dbReference type="Pfam" id="PF00239">
    <property type="entry name" value="Resolvase"/>
    <property type="match status" value="1"/>
</dbReference>
<dbReference type="PANTHER" id="PTHR30461:SF23">
    <property type="entry name" value="DNA RECOMBINASE-RELATED"/>
    <property type="match status" value="1"/>
</dbReference>
<accession>A0A517XQQ9</accession>
<dbReference type="KEGG" id="uli:ETAA1_17830"/>
<organism evidence="5 6">
    <name type="scientific">Urbifossiella limnaea</name>
    <dbReference type="NCBI Taxonomy" id="2528023"/>
    <lineage>
        <taxon>Bacteria</taxon>
        <taxon>Pseudomonadati</taxon>
        <taxon>Planctomycetota</taxon>
        <taxon>Planctomycetia</taxon>
        <taxon>Gemmatales</taxon>
        <taxon>Gemmataceae</taxon>
        <taxon>Urbifossiella</taxon>
    </lineage>
</organism>
<evidence type="ECO:0000313" key="5">
    <source>
        <dbReference type="EMBL" id="QDU19845.1"/>
    </source>
</evidence>
<evidence type="ECO:0000313" key="6">
    <source>
        <dbReference type="Proteomes" id="UP000319576"/>
    </source>
</evidence>
<dbReference type="InterPro" id="IPR011109">
    <property type="entry name" value="DNA_bind_recombinase_dom"/>
</dbReference>
<dbReference type="AlphaFoldDB" id="A0A517XQQ9"/>
<keyword evidence="1" id="KW-0175">Coiled coil</keyword>
<dbReference type="Proteomes" id="UP000319576">
    <property type="component" value="Chromosome"/>
</dbReference>